<evidence type="ECO:0000256" key="7">
    <source>
        <dbReference type="SAM" id="MobiDB-lite"/>
    </source>
</evidence>
<evidence type="ECO:0000256" key="4">
    <source>
        <dbReference type="ARBA" id="ARBA00022692"/>
    </source>
</evidence>
<protein>
    <submittedName>
        <fullName evidence="9">Polysulfide reductase</fullName>
    </submittedName>
</protein>
<feature type="transmembrane region" description="Helical" evidence="8">
    <location>
        <begin position="120"/>
        <end position="141"/>
    </location>
</feature>
<dbReference type="Gene3D" id="1.20.1630.10">
    <property type="entry name" value="Formate dehydrogenase/DMSO reductase domain"/>
    <property type="match status" value="1"/>
</dbReference>
<dbReference type="Pfam" id="PF03916">
    <property type="entry name" value="NrfD"/>
    <property type="match status" value="1"/>
</dbReference>
<feature type="transmembrane region" description="Helical" evidence="8">
    <location>
        <begin position="48"/>
        <end position="70"/>
    </location>
</feature>
<name>A0A545ATP9_9ACTN</name>
<evidence type="ECO:0000256" key="6">
    <source>
        <dbReference type="ARBA" id="ARBA00023136"/>
    </source>
</evidence>
<organism evidence="9 10">
    <name type="scientific">Cryptosporangium phraense</name>
    <dbReference type="NCBI Taxonomy" id="2593070"/>
    <lineage>
        <taxon>Bacteria</taxon>
        <taxon>Bacillati</taxon>
        <taxon>Actinomycetota</taxon>
        <taxon>Actinomycetes</taxon>
        <taxon>Cryptosporangiales</taxon>
        <taxon>Cryptosporangiaceae</taxon>
        <taxon>Cryptosporangium</taxon>
    </lineage>
</organism>
<evidence type="ECO:0000256" key="5">
    <source>
        <dbReference type="ARBA" id="ARBA00022989"/>
    </source>
</evidence>
<dbReference type="InterPro" id="IPR005614">
    <property type="entry name" value="NrfD-like"/>
</dbReference>
<feature type="transmembrane region" description="Helical" evidence="8">
    <location>
        <begin position="153"/>
        <end position="179"/>
    </location>
</feature>
<sequence length="351" mass="36093">MSAPDGRRRRGGGRGADGGREQSMVPRADFTSYYGRPVLKPPVWKEDIAYYFFLGGLSAGSALLAAGGDLTGRPALRRGGRLGGLAALIGGTYYLIVDLGRPDRFHHMLRVAKPTSPMSMGTWALSVFGGALGAAAATEFVPERWRVVRGLGSAAGVAAAAVAPAVASYTAVLISHTAVPFWNTAKDELPFVFVGSAAASGAGLGLIVAPRDQAGPARRLAVLGAGLELAASQRMEGRLGLVRGAIEEPTPKKFFTAARALTIGGAVGAALFARRSRTAAVLSGAALLAGSLAQRLGVFHAGVVSTEDPKYVVGPQRQQLAERERRPVSPGEGLGPKTSPDAHGDAGLGGH</sequence>
<evidence type="ECO:0000256" key="1">
    <source>
        <dbReference type="ARBA" id="ARBA00004651"/>
    </source>
</evidence>
<evidence type="ECO:0000256" key="2">
    <source>
        <dbReference type="ARBA" id="ARBA00008929"/>
    </source>
</evidence>
<feature type="transmembrane region" description="Helical" evidence="8">
    <location>
        <begin position="82"/>
        <end position="100"/>
    </location>
</feature>
<feature type="region of interest" description="Disordered" evidence="7">
    <location>
        <begin position="1"/>
        <end position="22"/>
    </location>
</feature>
<proteinExistence type="inferred from homology"/>
<evidence type="ECO:0000256" key="8">
    <source>
        <dbReference type="SAM" id="Phobius"/>
    </source>
</evidence>
<comment type="subcellular location">
    <subcellularLocation>
        <location evidence="1">Cell membrane</location>
        <topology evidence="1">Multi-pass membrane protein</topology>
    </subcellularLocation>
</comment>
<comment type="similarity">
    <text evidence="2">Belongs to the NrfD family.</text>
</comment>
<dbReference type="GO" id="GO:0005886">
    <property type="term" value="C:plasma membrane"/>
    <property type="evidence" value="ECO:0007669"/>
    <property type="project" value="UniProtKB-SubCell"/>
</dbReference>
<dbReference type="InParanoid" id="A0A545ATP9"/>
<feature type="transmembrane region" description="Helical" evidence="8">
    <location>
        <begin position="191"/>
        <end position="209"/>
    </location>
</feature>
<comment type="caution">
    <text evidence="9">The sequence shown here is derived from an EMBL/GenBank/DDBJ whole genome shotgun (WGS) entry which is preliminary data.</text>
</comment>
<keyword evidence="5 8" id="KW-1133">Transmembrane helix</keyword>
<dbReference type="OrthoDB" id="112837at2"/>
<feature type="region of interest" description="Disordered" evidence="7">
    <location>
        <begin position="314"/>
        <end position="351"/>
    </location>
</feature>
<evidence type="ECO:0000313" key="10">
    <source>
        <dbReference type="Proteomes" id="UP000317982"/>
    </source>
</evidence>
<dbReference type="AlphaFoldDB" id="A0A545ATP9"/>
<dbReference type="InterPro" id="IPR052049">
    <property type="entry name" value="Electron_transfer_protein"/>
</dbReference>
<keyword evidence="6 8" id="KW-0472">Membrane</keyword>
<evidence type="ECO:0000256" key="3">
    <source>
        <dbReference type="ARBA" id="ARBA00022475"/>
    </source>
</evidence>
<reference evidence="9 10" key="1">
    <citation type="submission" date="2019-07" db="EMBL/GenBank/DDBJ databases">
        <title>Cryptosporangium phraense sp. nov., isolated from plant litter.</title>
        <authorList>
            <person name="Suriyachadkun C."/>
        </authorList>
    </citation>
    <scope>NUCLEOTIDE SEQUENCE [LARGE SCALE GENOMIC DNA]</scope>
    <source>
        <strain evidence="9 10">A-T 5661</strain>
    </source>
</reference>
<keyword evidence="4 8" id="KW-0812">Transmembrane</keyword>
<dbReference type="PANTHER" id="PTHR34856">
    <property type="entry name" value="PROTEIN NRFD"/>
    <property type="match status" value="1"/>
</dbReference>
<keyword evidence="10" id="KW-1185">Reference proteome</keyword>
<keyword evidence="3" id="KW-1003">Cell membrane</keyword>
<dbReference type="Proteomes" id="UP000317982">
    <property type="component" value="Unassembled WGS sequence"/>
</dbReference>
<gene>
    <name evidence="9" type="ORF">FL583_16070</name>
</gene>
<accession>A0A545ATP9</accession>
<dbReference type="EMBL" id="VIRS01000010">
    <property type="protein sequence ID" value="TQS43975.1"/>
    <property type="molecule type" value="Genomic_DNA"/>
</dbReference>
<dbReference type="PANTHER" id="PTHR34856:SF2">
    <property type="entry name" value="PROTEIN NRFD"/>
    <property type="match status" value="1"/>
</dbReference>
<evidence type="ECO:0000313" key="9">
    <source>
        <dbReference type="EMBL" id="TQS43975.1"/>
    </source>
</evidence>